<protein>
    <submittedName>
        <fullName evidence="2">Uncharacterized protein</fullName>
    </submittedName>
</protein>
<dbReference type="STRING" id="1387353.BSF38_04435"/>
<keyword evidence="3" id="KW-1185">Reference proteome</keyword>
<sequence length="331" mass="36971">MAGPVALSLGRVGRPKGMGNVTERNRFSRWRRLPPVFRSGEHKLPGYEDETQRLTVYLPGSLLDLAEELAELANVPTIQEYCTRLLAHALENERVSRQVADLEVQRGPLEGLKEIAQDPQYLAEWRNQLESRDPRASDDRSDDEADTFPELTVPIAFLPDLSGPDEAGESSSEDHDGEAAVEPLTIRIETRQRFVEPVVSERMVPEVIDGRALDVVWNHVAPGDADAQGFLPCLRRGEPPSAARTAELLAALRLLEEENRSLEGLDRRLAYALHRLSLESQVLMTEAWPGAFDEPTIGSIRAVQEMVERIISGEDVRFYSNAESQATERES</sequence>
<reference evidence="3" key="1">
    <citation type="submission" date="2016-12" db="EMBL/GenBank/DDBJ databases">
        <title>Comparative genomics of four Isosphaeraceae planctomycetes: a common pool of plasmids and glycoside hydrolase genes.</title>
        <authorList>
            <person name="Ivanova A."/>
        </authorList>
    </citation>
    <scope>NUCLEOTIDE SEQUENCE [LARGE SCALE GENOMIC DNA]</scope>
    <source>
        <strain evidence="3">PX4</strain>
    </source>
</reference>
<evidence type="ECO:0000313" key="3">
    <source>
        <dbReference type="Proteomes" id="UP000186309"/>
    </source>
</evidence>
<dbReference type="AlphaFoldDB" id="A0A1U7CVG1"/>
<dbReference type="EMBL" id="CP019082">
    <property type="protein sequence ID" value="APW62879.1"/>
    <property type="molecule type" value="Genomic_DNA"/>
</dbReference>
<evidence type="ECO:0000313" key="2">
    <source>
        <dbReference type="EMBL" id="APW62879.1"/>
    </source>
</evidence>
<gene>
    <name evidence="2" type="ORF">BSF38_04435</name>
</gene>
<organism evidence="2 3">
    <name type="scientific">Paludisphaera borealis</name>
    <dbReference type="NCBI Taxonomy" id="1387353"/>
    <lineage>
        <taxon>Bacteria</taxon>
        <taxon>Pseudomonadati</taxon>
        <taxon>Planctomycetota</taxon>
        <taxon>Planctomycetia</taxon>
        <taxon>Isosphaerales</taxon>
        <taxon>Isosphaeraceae</taxon>
        <taxon>Paludisphaera</taxon>
    </lineage>
</organism>
<proteinExistence type="predicted"/>
<dbReference type="Proteomes" id="UP000186309">
    <property type="component" value="Chromosome"/>
</dbReference>
<accession>A0A1U7CVG1</accession>
<dbReference type="KEGG" id="pbor:BSF38_04435"/>
<evidence type="ECO:0000256" key="1">
    <source>
        <dbReference type="SAM" id="MobiDB-lite"/>
    </source>
</evidence>
<feature type="region of interest" description="Disordered" evidence="1">
    <location>
        <begin position="159"/>
        <end position="181"/>
    </location>
</feature>
<name>A0A1U7CVG1_9BACT</name>